<dbReference type="RefSeq" id="WP_103048338.1">
    <property type="nucleotide sequence ID" value="NZ_CP061172.1"/>
</dbReference>
<evidence type="ECO:0000313" key="2">
    <source>
        <dbReference type="Proteomes" id="UP000516384"/>
    </source>
</evidence>
<protein>
    <submittedName>
        <fullName evidence="1">Uncharacterized protein</fullName>
    </submittedName>
</protein>
<proteinExistence type="predicted"/>
<organism evidence="1 2">
    <name type="scientific">Paenibacillus peoriae</name>
    <dbReference type="NCBI Taxonomy" id="59893"/>
    <lineage>
        <taxon>Bacteria</taxon>
        <taxon>Bacillati</taxon>
        <taxon>Bacillota</taxon>
        <taxon>Bacilli</taxon>
        <taxon>Bacillales</taxon>
        <taxon>Paenibacillaceae</taxon>
        <taxon>Paenibacillus</taxon>
    </lineage>
</organism>
<dbReference type="Proteomes" id="UP000516384">
    <property type="component" value="Chromosome"/>
</dbReference>
<gene>
    <name evidence="1" type="ORF">IAQ67_24530</name>
</gene>
<dbReference type="EMBL" id="CP061172">
    <property type="protein sequence ID" value="QNR66914.1"/>
    <property type="molecule type" value="Genomic_DNA"/>
</dbReference>
<name>A0A7H0Y756_9BACL</name>
<evidence type="ECO:0000313" key="1">
    <source>
        <dbReference type="EMBL" id="QNR66914.1"/>
    </source>
</evidence>
<dbReference type="AlphaFoldDB" id="A0A7H0Y756"/>
<accession>A0A7H0Y756</accession>
<reference evidence="1 2" key="1">
    <citation type="submission" date="2020-09" db="EMBL/GenBank/DDBJ databases">
        <title>Characterization of Paenibacillus peoriae strain ZF390 with broad-spectrum antimicrobial activity as a potential biocontrol agent.</title>
        <authorList>
            <person name="Li L."/>
            <person name="Zhao Y."/>
            <person name="Li B."/>
            <person name="Xie X."/>
        </authorList>
    </citation>
    <scope>NUCLEOTIDE SEQUENCE [LARGE SCALE GENOMIC DNA]</scope>
    <source>
        <strain evidence="1 2">ZF390</strain>
    </source>
</reference>
<sequence>MSKVKLSIPVAFLIENLRTSGEPKDVIIECIKKQDFTPLLDKVKEKTMDFKERCQTAEDIGDEWEEAILSGYEFKFLHINGLKRLLYFRFDRAIDRDYEQDGITLKNLYLDPIEIDTLQGLIGRQWQVITDDNEAVGNVQRSVCIKLLYQNEDDS</sequence>